<feature type="transmembrane region" description="Helical" evidence="1">
    <location>
        <begin position="49"/>
        <end position="71"/>
    </location>
</feature>
<accession>A0A645G7E5</accession>
<feature type="domain" description="Zinc-ribbon" evidence="2">
    <location>
        <begin position="5"/>
        <end position="25"/>
    </location>
</feature>
<dbReference type="InterPro" id="IPR025241">
    <property type="entry name" value="DUF4190"/>
</dbReference>
<name>A0A645G7E5_9ZZZZ</name>
<organism evidence="4">
    <name type="scientific">bioreactor metagenome</name>
    <dbReference type="NCBI Taxonomy" id="1076179"/>
    <lineage>
        <taxon>unclassified sequences</taxon>
        <taxon>metagenomes</taxon>
        <taxon>ecological metagenomes</taxon>
    </lineage>
</organism>
<proteinExistence type="predicted"/>
<evidence type="ECO:0000313" key="4">
    <source>
        <dbReference type="EMBL" id="MPN20034.1"/>
    </source>
</evidence>
<protein>
    <recommendedName>
        <fullName evidence="5">Zinc-ribbon domain-containing protein</fullName>
    </recommendedName>
</protein>
<keyword evidence="1" id="KW-0472">Membrane</keyword>
<evidence type="ECO:0000256" key="1">
    <source>
        <dbReference type="SAM" id="Phobius"/>
    </source>
</evidence>
<dbReference type="Pfam" id="PF13240">
    <property type="entry name" value="Zn_Ribbon_1"/>
    <property type="match status" value="1"/>
</dbReference>
<evidence type="ECO:0008006" key="5">
    <source>
        <dbReference type="Google" id="ProtNLM"/>
    </source>
</evidence>
<evidence type="ECO:0000259" key="3">
    <source>
        <dbReference type="Pfam" id="PF13828"/>
    </source>
</evidence>
<dbReference type="AlphaFoldDB" id="A0A645G7E5"/>
<keyword evidence="1" id="KW-0812">Transmembrane</keyword>
<reference evidence="4" key="1">
    <citation type="submission" date="2019-08" db="EMBL/GenBank/DDBJ databases">
        <authorList>
            <person name="Kucharzyk K."/>
            <person name="Murdoch R.W."/>
            <person name="Higgins S."/>
            <person name="Loffler F."/>
        </authorList>
    </citation>
    <scope>NUCLEOTIDE SEQUENCE</scope>
</reference>
<evidence type="ECO:0000259" key="2">
    <source>
        <dbReference type="Pfam" id="PF13240"/>
    </source>
</evidence>
<keyword evidence="1" id="KW-1133">Transmembrane helix</keyword>
<comment type="caution">
    <text evidence="4">The sequence shown here is derived from an EMBL/GenBank/DDBJ whole genome shotgun (WGS) entry which is preliminary data.</text>
</comment>
<dbReference type="InterPro" id="IPR026870">
    <property type="entry name" value="Zinc_ribbon_dom"/>
</dbReference>
<feature type="transmembrane region" description="Helical" evidence="1">
    <location>
        <begin position="92"/>
        <end position="117"/>
    </location>
</feature>
<feature type="domain" description="DUF4190" evidence="3">
    <location>
        <begin position="47"/>
        <end position="108"/>
    </location>
</feature>
<sequence>MEEKFCRYCGSELVEGKKFCPNCGRASGPQPVVVDDGSVFFPNNRDAVWSYYLGVGSLLCIPFLGVAAIWLGVRGIREARRNPQAKGAIHAWVGIILGSLSTIVLLLAAFMFILAIVDAR</sequence>
<dbReference type="Pfam" id="PF13828">
    <property type="entry name" value="DUF4190"/>
    <property type="match status" value="1"/>
</dbReference>
<dbReference type="EMBL" id="VSSQ01067687">
    <property type="protein sequence ID" value="MPN20034.1"/>
    <property type="molecule type" value="Genomic_DNA"/>
</dbReference>
<gene>
    <name evidence="4" type="ORF">SDC9_167410</name>
</gene>